<dbReference type="Pfam" id="PF00583">
    <property type="entry name" value="Acetyltransf_1"/>
    <property type="match status" value="1"/>
</dbReference>
<evidence type="ECO:0000259" key="1">
    <source>
        <dbReference type="PROSITE" id="PS51186"/>
    </source>
</evidence>
<dbReference type="RefSeq" id="WP_201371288.1">
    <property type="nucleotide sequence ID" value="NZ_BNJG01000001.1"/>
</dbReference>
<protein>
    <recommendedName>
        <fullName evidence="1">N-acetyltransferase domain-containing protein</fullName>
    </recommendedName>
</protein>
<dbReference type="PROSITE" id="PS51186">
    <property type="entry name" value="GNAT"/>
    <property type="match status" value="1"/>
</dbReference>
<evidence type="ECO:0000313" key="2">
    <source>
        <dbReference type="EMBL" id="GHO54600.1"/>
    </source>
</evidence>
<gene>
    <name evidence="2" type="ORF">KSB_30750</name>
</gene>
<evidence type="ECO:0000313" key="3">
    <source>
        <dbReference type="Proteomes" id="UP000654345"/>
    </source>
</evidence>
<dbReference type="Proteomes" id="UP000654345">
    <property type="component" value="Unassembled WGS sequence"/>
</dbReference>
<name>A0ABQ3UPI8_9CHLR</name>
<sequence length="275" mass="30711">MSQQHQPIRTNDSSLPASVSANFAEEMACFGRVIHGAELREDAELLWFAVTPTLNGVLRSRFTSDDPAYIEQRIQALIEYYTKRQARSFGWTLYLASQPAHLKESLLAQGFTHVYDNAIMTLALSAREQNVIPSPTLAIQEVSNAQELQQLCDIEQIAFESTTDRIKLYYQTYLASGFGPGQIWRHFIGSLDGRVVASASLLLSHGVAGIYGIGTLPEARRQGVAASMILHVLNEAERLGYHVATLSPTEQSKRLYQRIGFRTLGQKSFYKRSLV</sequence>
<dbReference type="InterPro" id="IPR000182">
    <property type="entry name" value="GNAT_dom"/>
</dbReference>
<dbReference type="Gene3D" id="3.40.630.30">
    <property type="match status" value="1"/>
</dbReference>
<dbReference type="InterPro" id="IPR016181">
    <property type="entry name" value="Acyl_CoA_acyltransferase"/>
</dbReference>
<proteinExistence type="predicted"/>
<accession>A0ABQ3UPI8</accession>
<reference evidence="2 3" key="1">
    <citation type="journal article" date="2021" name="Int. J. Syst. Evol. Microbiol.">
        <title>Reticulibacter mediterranei gen. nov., sp. nov., within the new family Reticulibacteraceae fam. nov., and Ktedonospora formicarum gen. nov., sp. nov., Ktedonobacter robiniae sp. nov., Dictyobacter formicarum sp. nov. and Dictyobacter arantiisoli sp. nov., belonging to the class Ktedonobacteria.</title>
        <authorList>
            <person name="Yabe S."/>
            <person name="Zheng Y."/>
            <person name="Wang C.M."/>
            <person name="Sakai Y."/>
            <person name="Abe K."/>
            <person name="Yokota A."/>
            <person name="Donadio S."/>
            <person name="Cavaletti L."/>
            <person name="Monciardini P."/>
        </authorList>
    </citation>
    <scope>NUCLEOTIDE SEQUENCE [LARGE SCALE GENOMIC DNA]</scope>
    <source>
        <strain evidence="2 3">SOSP1-30</strain>
    </source>
</reference>
<dbReference type="CDD" id="cd04301">
    <property type="entry name" value="NAT_SF"/>
    <property type="match status" value="1"/>
</dbReference>
<comment type="caution">
    <text evidence="2">The sequence shown here is derived from an EMBL/GenBank/DDBJ whole genome shotgun (WGS) entry which is preliminary data.</text>
</comment>
<keyword evidence="3" id="KW-1185">Reference proteome</keyword>
<organism evidence="2 3">
    <name type="scientific">Ktedonobacter robiniae</name>
    <dbReference type="NCBI Taxonomy" id="2778365"/>
    <lineage>
        <taxon>Bacteria</taxon>
        <taxon>Bacillati</taxon>
        <taxon>Chloroflexota</taxon>
        <taxon>Ktedonobacteria</taxon>
        <taxon>Ktedonobacterales</taxon>
        <taxon>Ktedonobacteraceae</taxon>
        <taxon>Ktedonobacter</taxon>
    </lineage>
</organism>
<dbReference type="PANTHER" id="PTHR37817:SF1">
    <property type="entry name" value="N-ACETYLTRANSFERASE EIS"/>
    <property type="match status" value="1"/>
</dbReference>
<feature type="domain" description="N-acetyltransferase" evidence="1">
    <location>
        <begin position="137"/>
        <end position="275"/>
    </location>
</feature>
<dbReference type="SUPFAM" id="SSF55729">
    <property type="entry name" value="Acyl-CoA N-acyltransferases (Nat)"/>
    <property type="match status" value="1"/>
</dbReference>
<dbReference type="PANTHER" id="PTHR37817">
    <property type="entry name" value="N-ACETYLTRANSFERASE EIS"/>
    <property type="match status" value="1"/>
</dbReference>
<dbReference type="InterPro" id="IPR051554">
    <property type="entry name" value="Acetyltransferase_Eis"/>
</dbReference>
<dbReference type="EMBL" id="BNJG01000001">
    <property type="protein sequence ID" value="GHO54600.1"/>
    <property type="molecule type" value="Genomic_DNA"/>
</dbReference>